<feature type="transmembrane region" description="Helical" evidence="1">
    <location>
        <begin position="145"/>
        <end position="170"/>
    </location>
</feature>
<feature type="transmembrane region" description="Helical" evidence="1">
    <location>
        <begin position="108"/>
        <end position="133"/>
    </location>
</feature>
<dbReference type="SUPFAM" id="SSF103473">
    <property type="entry name" value="MFS general substrate transporter"/>
    <property type="match status" value="1"/>
</dbReference>
<feature type="transmembrane region" description="Helical" evidence="1">
    <location>
        <begin position="20"/>
        <end position="39"/>
    </location>
</feature>
<protein>
    <submittedName>
        <fullName evidence="3">Uncharacterized MFS-type transporter</fullName>
    </submittedName>
</protein>
<dbReference type="InterPro" id="IPR020846">
    <property type="entry name" value="MFS_dom"/>
</dbReference>
<organism evidence="3">
    <name type="scientific">hydrothermal vent metagenome</name>
    <dbReference type="NCBI Taxonomy" id="652676"/>
    <lineage>
        <taxon>unclassified sequences</taxon>
        <taxon>metagenomes</taxon>
        <taxon>ecological metagenomes</taxon>
    </lineage>
</organism>
<evidence type="ECO:0000313" key="3">
    <source>
        <dbReference type="EMBL" id="VAW20724.1"/>
    </source>
</evidence>
<dbReference type="GO" id="GO:0022857">
    <property type="term" value="F:transmembrane transporter activity"/>
    <property type="evidence" value="ECO:0007669"/>
    <property type="project" value="InterPro"/>
</dbReference>
<dbReference type="InterPro" id="IPR011701">
    <property type="entry name" value="MFS"/>
</dbReference>
<dbReference type="PROSITE" id="PS50850">
    <property type="entry name" value="MFS"/>
    <property type="match status" value="1"/>
</dbReference>
<feature type="transmembrane region" description="Helical" evidence="1">
    <location>
        <begin position="393"/>
        <end position="411"/>
    </location>
</feature>
<feature type="transmembrane region" description="Helical" evidence="1">
    <location>
        <begin position="236"/>
        <end position="257"/>
    </location>
</feature>
<dbReference type="InterPro" id="IPR036259">
    <property type="entry name" value="MFS_trans_sf"/>
</dbReference>
<feature type="transmembrane region" description="Helical" evidence="1">
    <location>
        <begin position="176"/>
        <end position="196"/>
    </location>
</feature>
<dbReference type="Pfam" id="PF07690">
    <property type="entry name" value="MFS_1"/>
    <property type="match status" value="1"/>
</dbReference>
<feature type="transmembrane region" description="Helical" evidence="1">
    <location>
        <begin position="326"/>
        <end position="348"/>
    </location>
</feature>
<dbReference type="Gene3D" id="1.20.1250.20">
    <property type="entry name" value="MFS general substrate transporter like domains"/>
    <property type="match status" value="2"/>
</dbReference>
<name>A0A3B0UKG4_9ZZZZ</name>
<feature type="transmembrane region" description="Helical" evidence="1">
    <location>
        <begin position="59"/>
        <end position="79"/>
    </location>
</feature>
<evidence type="ECO:0000256" key="1">
    <source>
        <dbReference type="SAM" id="Phobius"/>
    </source>
</evidence>
<feature type="transmembrane region" description="Helical" evidence="1">
    <location>
        <begin position="301"/>
        <end position="320"/>
    </location>
</feature>
<dbReference type="AlphaFoldDB" id="A0A3B0UKG4"/>
<sequence>MSLVAHSPPLRDLNGRQINWIGAGYLLVLSSLPGQTIFIAQFNSALRENFSLSNGEFGLLYTAATLISSICLIWAGGLVDRIAPRTLGLICITALALVAVLMSRVNSILALGIALFGLRFFGQGMMSHIAMTAMARWFNRFRGRALAFAQMGFPTGEAILPYVLTLAIIAYGWRQVWLAAAVFLIVVLAPVIAFLLNDPPDGKRALARGIINPDAQNCSAPTGSKWNRSAILRDPIFYLIILGVMGPAAIGTLFIFHQAHLSQIKGWDIGVFTAFFPALSLSVVVFAIISGLLVDRLGAWRLLPFALIPQGFGTLALGLFDPVWTIPVFFVSFGITGGIMSPVAGALWAEIYGTAHLGKIRALATSAMVLASAVGPGLAGVLIDLKFDLDRQAFFYAAYCFVVSGAYFVFLKKFKARAEIMAYEQTTAQGLPLVLP</sequence>
<dbReference type="InterPro" id="IPR050327">
    <property type="entry name" value="Proton-linked_MCT"/>
</dbReference>
<evidence type="ECO:0000259" key="2">
    <source>
        <dbReference type="PROSITE" id="PS50850"/>
    </source>
</evidence>
<gene>
    <name evidence="3" type="ORF">MNBD_ALPHA12-2146</name>
</gene>
<proteinExistence type="predicted"/>
<feature type="transmembrane region" description="Helical" evidence="1">
    <location>
        <begin position="86"/>
        <end position="102"/>
    </location>
</feature>
<keyword evidence="1" id="KW-0812">Transmembrane</keyword>
<dbReference type="EMBL" id="UOEO01000145">
    <property type="protein sequence ID" value="VAW20724.1"/>
    <property type="molecule type" value="Genomic_DNA"/>
</dbReference>
<reference evidence="3" key="1">
    <citation type="submission" date="2018-06" db="EMBL/GenBank/DDBJ databases">
        <authorList>
            <person name="Zhirakovskaya E."/>
        </authorList>
    </citation>
    <scope>NUCLEOTIDE SEQUENCE</scope>
</reference>
<keyword evidence="1" id="KW-1133">Transmembrane helix</keyword>
<accession>A0A3B0UKG4</accession>
<feature type="domain" description="Major facilitator superfamily (MFS) profile" evidence="2">
    <location>
        <begin position="1"/>
        <end position="416"/>
    </location>
</feature>
<feature type="transmembrane region" description="Helical" evidence="1">
    <location>
        <begin position="360"/>
        <end position="381"/>
    </location>
</feature>
<dbReference type="PANTHER" id="PTHR11360">
    <property type="entry name" value="MONOCARBOXYLATE TRANSPORTER"/>
    <property type="match status" value="1"/>
</dbReference>
<keyword evidence="1" id="KW-0472">Membrane</keyword>
<dbReference type="PANTHER" id="PTHR11360:SF308">
    <property type="entry name" value="BLL3089 PROTEIN"/>
    <property type="match status" value="1"/>
</dbReference>
<feature type="transmembrane region" description="Helical" evidence="1">
    <location>
        <begin position="269"/>
        <end position="294"/>
    </location>
</feature>